<proteinExistence type="predicted"/>
<keyword evidence="2" id="KW-1185">Reference proteome</keyword>
<gene>
    <name evidence="1" type="ORF">GCM10011322_42060</name>
</gene>
<organism evidence="1 2">
    <name type="scientific">Salinarimonas ramus</name>
    <dbReference type="NCBI Taxonomy" id="690164"/>
    <lineage>
        <taxon>Bacteria</taxon>
        <taxon>Pseudomonadati</taxon>
        <taxon>Pseudomonadota</taxon>
        <taxon>Alphaproteobacteria</taxon>
        <taxon>Hyphomicrobiales</taxon>
        <taxon>Salinarimonadaceae</taxon>
        <taxon>Salinarimonas</taxon>
    </lineage>
</organism>
<evidence type="ECO:0000313" key="1">
    <source>
        <dbReference type="EMBL" id="GGK50595.1"/>
    </source>
</evidence>
<name>A0A917V938_9HYPH</name>
<dbReference type="InterPro" id="IPR016084">
    <property type="entry name" value="Haem_Oase-like_multi-hlx"/>
</dbReference>
<dbReference type="Gene3D" id="1.20.910.10">
    <property type="entry name" value="Heme oxygenase-like"/>
    <property type="match status" value="1"/>
</dbReference>
<dbReference type="SUPFAM" id="SSF48613">
    <property type="entry name" value="Heme oxygenase-like"/>
    <property type="match status" value="1"/>
</dbReference>
<comment type="caution">
    <text evidence="1">The sequence shown here is derived from an EMBL/GenBank/DDBJ whole genome shotgun (WGS) entry which is preliminary data.</text>
</comment>
<reference evidence="1 2" key="1">
    <citation type="journal article" date="2014" name="Int. J. Syst. Evol. Microbiol.">
        <title>Complete genome sequence of Corynebacterium casei LMG S-19264T (=DSM 44701T), isolated from a smear-ripened cheese.</title>
        <authorList>
            <consortium name="US DOE Joint Genome Institute (JGI-PGF)"/>
            <person name="Walter F."/>
            <person name="Albersmeier A."/>
            <person name="Kalinowski J."/>
            <person name="Ruckert C."/>
        </authorList>
    </citation>
    <scope>NUCLEOTIDE SEQUENCE [LARGE SCALE GENOMIC DNA]</scope>
    <source>
        <strain evidence="1 2">CGMCC 1.9161</strain>
    </source>
</reference>
<evidence type="ECO:0008006" key="3">
    <source>
        <dbReference type="Google" id="ProtNLM"/>
    </source>
</evidence>
<accession>A0A917V938</accession>
<dbReference type="EMBL" id="BMMF01000015">
    <property type="protein sequence ID" value="GGK50595.1"/>
    <property type="molecule type" value="Genomic_DNA"/>
</dbReference>
<dbReference type="AlphaFoldDB" id="A0A917V938"/>
<evidence type="ECO:0000313" key="2">
    <source>
        <dbReference type="Proteomes" id="UP000600449"/>
    </source>
</evidence>
<sequence length="223" mass="23200">MRTRPRDRLSSVLRQETKTAHAAAERVFVRAVKEAAKELGEDAATAGPTLLVALNGSLVAWLGTAVPRLVPGLFATEIALFVAAAGAAHSRSTTSPRLPAPRLDDEAEIVGAAYAVCGSALGGAALATLWRDATAPGWAGFCAVSRTLEERWPAFRDALDRWGEAADDAARAAALEGALRAFDHAGALVSLLSPILHPMLSPEPAAEPAAAMRSVHVPLTTEA</sequence>
<dbReference type="Proteomes" id="UP000600449">
    <property type="component" value="Unassembled WGS sequence"/>
</dbReference>
<protein>
    <recommendedName>
        <fullName evidence="3">Heme oxygenase</fullName>
    </recommendedName>
</protein>